<feature type="region of interest" description="Disordered" evidence="1">
    <location>
        <begin position="1"/>
        <end position="187"/>
    </location>
</feature>
<sequence>MRGGRTAERLGGPAASRARRVGARRAGGGRPPRRRARGGPATAAAPARAGDAARRARRRGGSGVGGHEPLRPATGPRPGGDPVEHRGDLARPDGAGARGVTGGDGTAGAGDGRGGRAGRVLRLGVRVRGRGAPGRALERRPVGGQGPRRAGAAERRRTPGPPVNRGNPAAPRVVFPGMSDNETRTPANRRAARIVTATVVAGGIALAGGTAYANANSADVEPVRAASTAPAVEAPPAGFVDEPVDPDQASREVFFDAGYTYDDAVVLGKQWAQDSWEAKVTGGEKLAAGETLPIEPGSSAPAPTVPVSELPTEESTAVDAFFAAGYTYDDAVALGGIWHVSPWEAKVTGGRDLLAGETLPVAP</sequence>
<keyword evidence="3" id="KW-1185">Reference proteome</keyword>
<feature type="compositionally biased region" description="Gly residues" evidence="1">
    <location>
        <begin position="96"/>
        <end position="117"/>
    </location>
</feature>
<name>A6W4G4_KINRD</name>
<feature type="compositionally biased region" description="Low complexity" evidence="1">
    <location>
        <begin position="38"/>
        <end position="50"/>
    </location>
</feature>
<proteinExistence type="predicted"/>
<organism evidence="2 3">
    <name type="scientific">Kineococcus radiotolerans (strain ATCC BAA-149 / DSM 14245 / SRS30216)</name>
    <dbReference type="NCBI Taxonomy" id="266940"/>
    <lineage>
        <taxon>Bacteria</taxon>
        <taxon>Bacillati</taxon>
        <taxon>Actinomycetota</taxon>
        <taxon>Actinomycetes</taxon>
        <taxon>Kineosporiales</taxon>
        <taxon>Kineosporiaceae</taxon>
        <taxon>Kineococcus</taxon>
    </lineage>
</organism>
<evidence type="ECO:0000313" key="2">
    <source>
        <dbReference type="EMBL" id="ABS01703.1"/>
    </source>
</evidence>
<evidence type="ECO:0000256" key="1">
    <source>
        <dbReference type="SAM" id="MobiDB-lite"/>
    </source>
</evidence>
<reference evidence="3" key="1">
    <citation type="journal article" date="2008" name="PLoS ONE">
        <title>Survival in nuclear waste, extreme resistance, and potential applications gleaned from the genome sequence of Kineococcus radiotolerans SRS30216.</title>
        <authorList>
            <person name="Bagwell C.E."/>
            <person name="Bhat S."/>
            <person name="Hawkins G.M."/>
            <person name="Smith B.W."/>
            <person name="Biswas T."/>
            <person name="Hoover T.R."/>
            <person name="Saunders E."/>
            <person name="Han C.S."/>
            <person name="Tsodikov O.V."/>
            <person name="Shimkets L.J."/>
        </authorList>
    </citation>
    <scope>NUCLEOTIDE SEQUENCE [LARGE SCALE GENOMIC DNA]</scope>
    <source>
        <strain evidence="3">ATCC BAA-149 / DSM 14245 / SRS30216</strain>
    </source>
</reference>
<protein>
    <submittedName>
        <fullName evidence="2">Uncharacterized protein</fullName>
    </submittedName>
</protein>
<gene>
    <name evidence="2" type="ordered locus">Krad_0212</name>
</gene>
<accession>A6W4G4</accession>
<dbReference type="eggNOG" id="ENOG5033KTX">
    <property type="taxonomic scope" value="Bacteria"/>
</dbReference>
<dbReference type="KEGG" id="kra:Krad_0212"/>
<dbReference type="AlphaFoldDB" id="A6W4G4"/>
<evidence type="ECO:0000313" key="3">
    <source>
        <dbReference type="Proteomes" id="UP000001116"/>
    </source>
</evidence>
<feature type="compositionally biased region" description="Basic and acidic residues" evidence="1">
    <location>
        <begin position="82"/>
        <end position="91"/>
    </location>
</feature>
<dbReference type="EMBL" id="CP000750">
    <property type="protein sequence ID" value="ABS01703.1"/>
    <property type="molecule type" value="Genomic_DNA"/>
</dbReference>
<dbReference type="HOGENOM" id="CLU_762431_0_0_11"/>
<dbReference type="Proteomes" id="UP000001116">
    <property type="component" value="Chromosome"/>
</dbReference>
<dbReference type="STRING" id="266940.Krad_0212"/>